<dbReference type="InterPro" id="IPR036875">
    <property type="entry name" value="Znf_CCHC_sf"/>
</dbReference>
<feature type="compositionally biased region" description="Polar residues" evidence="2">
    <location>
        <begin position="41"/>
        <end position="84"/>
    </location>
</feature>
<evidence type="ECO:0000256" key="2">
    <source>
        <dbReference type="SAM" id="MobiDB-lite"/>
    </source>
</evidence>
<dbReference type="GO" id="GO:0008270">
    <property type="term" value="F:zinc ion binding"/>
    <property type="evidence" value="ECO:0007669"/>
    <property type="project" value="InterPro"/>
</dbReference>
<protein>
    <submittedName>
        <fullName evidence="3">Uncharacterized protein</fullName>
    </submittedName>
</protein>
<feature type="compositionally biased region" description="Basic residues" evidence="2">
    <location>
        <begin position="132"/>
        <end position="144"/>
    </location>
</feature>
<dbReference type="AlphaFoldDB" id="A0A8H5CQW6"/>
<feature type="region of interest" description="Disordered" evidence="2">
    <location>
        <begin position="26"/>
        <end position="84"/>
    </location>
</feature>
<reference evidence="3 4" key="1">
    <citation type="journal article" date="2020" name="ISME J.">
        <title>Uncovering the hidden diversity of litter-decomposition mechanisms in mushroom-forming fungi.</title>
        <authorList>
            <person name="Floudas D."/>
            <person name="Bentzer J."/>
            <person name="Ahren D."/>
            <person name="Johansson T."/>
            <person name="Persson P."/>
            <person name="Tunlid A."/>
        </authorList>
    </citation>
    <scope>NUCLEOTIDE SEQUENCE [LARGE SCALE GENOMIC DNA]</scope>
    <source>
        <strain evidence="3 4">CBS 146.42</strain>
    </source>
</reference>
<dbReference type="GO" id="GO:0003676">
    <property type="term" value="F:nucleic acid binding"/>
    <property type="evidence" value="ECO:0007669"/>
    <property type="project" value="InterPro"/>
</dbReference>
<feature type="compositionally biased region" description="Basic and acidic residues" evidence="2">
    <location>
        <begin position="147"/>
        <end position="157"/>
    </location>
</feature>
<dbReference type="GO" id="GO:0006397">
    <property type="term" value="P:mRNA processing"/>
    <property type="evidence" value="ECO:0007669"/>
    <property type="project" value="UniProtKB-KW"/>
</dbReference>
<keyword evidence="4" id="KW-1185">Reference proteome</keyword>
<comment type="caution">
    <text evidence="3">The sequence shown here is derived from an EMBL/GenBank/DDBJ whole genome shotgun (WGS) entry which is preliminary data.</text>
</comment>
<evidence type="ECO:0000313" key="3">
    <source>
        <dbReference type="EMBL" id="KAF5346185.1"/>
    </source>
</evidence>
<proteinExistence type="predicted"/>
<sequence length="157" mass="17596">MHCLDIIYDRCYWEHDHERVHAHTVEKDAADSLSWKEPNKPLTSNTSNLNLPCGQSQPGNNNSNCNQSQALSTKSNTPAPSTSSIQCPMLKFDLSSKLGQNGKLTPKEWKQCLNKDLCLFCSGKGHKVKNCHKKQNQAKIHKVKVAPPKDSEKSLEK</sequence>
<keyword evidence="1" id="KW-0507">mRNA processing</keyword>
<accession>A0A8H5CQW6</accession>
<dbReference type="OrthoDB" id="5552562at2759"/>
<organism evidence="3 4">
    <name type="scientific">Leucocoprinus leucothites</name>
    <dbReference type="NCBI Taxonomy" id="201217"/>
    <lineage>
        <taxon>Eukaryota</taxon>
        <taxon>Fungi</taxon>
        <taxon>Dikarya</taxon>
        <taxon>Basidiomycota</taxon>
        <taxon>Agaricomycotina</taxon>
        <taxon>Agaricomycetes</taxon>
        <taxon>Agaricomycetidae</taxon>
        <taxon>Agaricales</taxon>
        <taxon>Agaricineae</taxon>
        <taxon>Agaricaceae</taxon>
        <taxon>Leucocoprinus</taxon>
    </lineage>
</organism>
<dbReference type="Proteomes" id="UP000559027">
    <property type="component" value="Unassembled WGS sequence"/>
</dbReference>
<name>A0A8H5CQW6_9AGAR</name>
<evidence type="ECO:0000313" key="4">
    <source>
        <dbReference type="Proteomes" id="UP000559027"/>
    </source>
</evidence>
<feature type="region of interest" description="Disordered" evidence="2">
    <location>
        <begin position="132"/>
        <end position="157"/>
    </location>
</feature>
<dbReference type="EMBL" id="JAACJO010000035">
    <property type="protein sequence ID" value="KAF5346185.1"/>
    <property type="molecule type" value="Genomic_DNA"/>
</dbReference>
<dbReference type="SUPFAM" id="SSF57756">
    <property type="entry name" value="Retrovirus zinc finger-like domains"/>
    <property type="match status" value="1"/>
</dbReference>
<gene>
    <name evidence="3" type="ORF">D9756_011128</name>
</gene>
<evidence type="ECO:0000256" key="1">
    <source>
        <dbReference type="ARBA" id="ARBA00022664"/>
    </source>
</evidence>